<reference evidence="1" key="1">
    <citation type="journal article" date="2018" name="Nat. Genet.">
        <title>Extensive intraspecific gene order and gene structural variations between Mo17 and other maize genomes.</title>
        <authorList>
            <person name="Sun S."/>
            <person name="Zhou Y."/>
            <person name="Chen J."/>
            <person name="Shi J."/>
            <person name="Zhao H."/>
            <person name="Zhao H."/>
            <person name="Song W."/>
            <person name="Zhang M."/>
            <person name="Cui Y."/>
            <person name="Dong X."/>
            <person name="Liu H."/>
            <person name="Ma X."/>
            <person name="Jiao Y."/>
            <person name="Wang B."/>
            <person name="Wei X."/>
            <person name="Stein J.C."/>
            <person name="Glaubitz J.C."/>
            <person name="Lu F."/>
            <person name="Yu G."/>
            <person name="Liang C."/>
            <person name="Fengler K."/>
            <person name="Li B."/>
            <person name="Rafalski A."/>
            <person name="Schnable P.S."/>
            <person name="Ware D.H."/>
            <person name="Buckler E.S."/>
            <person name="Lai J."/>
        </authorList>
    </citation>
    <scope>NUCLEOTIDE SEQUENCE [LARGE SCALE GENOMIC DNA]</scope>
    <source>
        <tissue evidence="1">Seedling</tissue>
    </source>
</reference>
<sequence>MSLTNTFIHEISLPTCCSSQWRMILVFGNSLILDDVQQVFLIKVVWNRETDPFLLRNTRNNGKQNFWR</sequence>
<comment type="caution">
    <text evidence="1">The sequence shown here is derived from an EMBL/GenBank/DDBJ whole genome shotgun (WGS) entry which is preliminary data.</text>
</comment>
<dbReference type="EMBL" id="NCVQ01000001">
    <property type="protein sequence ID" value="PWZ55011.1"/>
    <property type="molecule type" value="Genomic_DNA"/>
</dbReference>
<dbReference type="AlphaFoldDB" id="A0A317YAZ7"/>
<proteinExistence type="predicted"/>
<evidence type="ECO:0000313" key="1">
    <source>
        <dbReference type="EMBL" id="PWZ55011.1"/>
    </source>
</evidence>
<dbReference type="Proteomes" id="UP000251960">
    <property type="component" value="Chromosome 1"/>
</dbReference>
<accession>A0A317YAZ7</accession>
<name>A0A317YAZ7_MAIZE</name>
<gene>
    <name evidence="1" type="ORF">Zm00014a_014861</name>
</gene>
<protein>
    <submittedName>
        <fullName evidence="1">Uncharacterized protein</fullName>
    </submittedName>
</protein>
<organism evidence="1">
    <name type="scientific">Zea mays</name>
    <name type="common">Maize</name>
    <dbReference type="NCBI Taxonomy" id="4577"/>
    <lineage>
        <taxon>Eukaryota</taxon>
        <taxon>Viridiplantae</taxon>
        <taxon>Streptophyta</taxon>
        <taxon>Embryophyta</taxon>
        <taxon>Tracheophyta</taxon>
        <taxon>Spermatophyta</taxon>
        <taxon>Magnoliopsida</taxon>
        <taxon>Liliopsida</taxon>
        <taxon>Poales</taxon>
        <taxon>Poaceae</taxon>
        <taxon>PACMAD clade</taxon>
        <taxon>Panicoideae</taxon>
        <taxon>Andropogonodae</taxon>
        <taxon>Andropogoneae</taxon>
        <taxon>Tripsacinae</taxon>
        <taxon>Zea</taxon>
    </lineage>
</organism>